<name>A0AAN8K9D2_PATCE</name>
<feature type="signal peptide" evidence="2">
    <location>
        <begin position="1"/>
        <end position="21"/>
    </location>
</feature>
<organism evidence="3 4">
    <name type="scientific">Patella caerulea</name>
    <name type="common">Rayed Mediterranean limpet</name>
    <dbReference type="NCBI Taxonomy" id="87958"/>
    <lineage>
        <taxon>Eukaryota</taxon>
        <taxon>Metazoa</taxon>
        <taxon>Spiralia</taxon>
        <taxon>Lophotrochozoa</taxon>
        <taxon>Mollusca</taxon>
        <taxon>Gastropoda</taxon>
        <taxon>Patellogastropoda</taxon>
        <taxon>Patelloidea</taxon>
        <taxon>Patellidae</taxon>
        <taxon>Patella</taxon>
    </lineage>
</organism>
<gene>
    <name evidence="3" type="ORF">SNE40_006317</name>
</gene>
<dbReference type="Proteomes" id="UP001347796">
    <property type="component" value="Unassembled WGS sequence"/>
</dbReference>
<feature type="compositionally biased region" description="Polar residues" evidence="1">
    <location>
        <begin position="296"/>
        <end position="316"/>
    </location>
</feature>
<protein>
    <submittedName>
        <fullName evidence="3">Uncharacterized protein</fullName>
    </submittedName>
</protein>
<evidence type="ECO:0000313" key="3">
    <source>
        <dbReference type="EMBL" id="KAK6187069.1"/>
    </source>
</evidence>
<keyword evidence="4" id="KW-1185">Reference proteome</keyword>
<feature type="region of interest" description="Disordered" evidence="1">
    <location>
        <begin position="296"/>
        <end position="317"/>
    </location>
</feature>
<comment type="caution">
    <text evidence="3">The sequence shown here is derived from an EMBL/GenBank/DDBJ whole genome shotgun (WGS) entry which is preliminary data.</text>
</comment>
<keyword evidence="2" id="KW-0732">Signal</keyword>
<evidence type="ECO:0000313" key="4">
    <source>
        <dbReference type="Proteomes" id="UP001347796"/>
    </source>
</evidence>
<dbReference type="EMBL" id="JAZGQO010000005">
    <property type="protein sequence ID" value="KAK6187069.1"/>
    <property type="molecule type" value="Genomic_DNA"/>
</dbReference>
<sequence length="677" mass="68927">MMGLWTFLVWTCVLGSSYVHSQGTVFNVASNLNLPAPIVKSPTNSETVNHLLELNAGNTGTPIAVTPPNPDLNTVRLTEATIKSPAVDPVNLLAQQLEAVTNGQPPASVNQVLNAAPLPMSTNTGPMVPEVTQAVNPAFNAAPRPMPTNTGPMVPEVTQAVNPAFNAAPLPMPTNTGPMVPEVTQAVNPAFNAAPRPMPTNTGNIVPEVTQSPAAINLIPIGTLERPAEPVNTAVNNVENLPGINPILFAPAATNVVESATIPSNPASSVPTPSTGQTNPLSIGLNKALKEVVNSGSPDINQASASSGSAEPTALNNPLPVGLNMALAESTKPASPLTNPLSTALDTALTQAAKPASAVTNPASAAANSVPIPVNPEVLSVTPATIVTNSVPATNIQPIFVNPSTATEASVPISAILASAVSGVTQGTVTPLANIVPISVKPALATEAPTLLSAILASALTQGTVSPATNSVPMSVNPAPTTETTVPISAILASAIGAVSPGPVSTVTGTSVTNSLNPFDMTPTNATLNTTQGGALVNSSVNANASSTGFNVTAVDPLTTTSPIDPRIQKRIDQGVLEVGAKLQSNVDFYTRSLKKLDDLIKDINVRREIMEEAIKNLPKILAGMIKKPTSKVKLSEILREANASLALQAPTMQPDVSIVSALASVSAITTGANALL</sequence>
<evidence type="ECO:0000256" key="2">
    <source>
        <dbReference type="SAM" id="SignalP"/>
    </source>
</evidence>
<proteinExistence type="predicted"/>
<accession>A0AAN8K9D2</accession>
<dbReference type="AlphaFoldDB" id="A0AAN8K9D2"/>
<reference evidence="3 4" key="1">
    <citation type="submission" date="2024-01" db="EMBL/GenBank/DDBJ databases">
        <title>The genome of the rayed Mediterranean limpet Patella caerulea (Linnaeus, 1758).</title>
        <authorList>
            <person name="Anh-Thu Weber A."/>
            <person name="Halstead-Nussloch G."/>
        </authorList>
    </citation>
    <scope>NUCLEOTIDE SEQUENCE [LARGE SCALE GENOMIC DNA]</scope>
    <source>
        <strain evidence="3">AATW-2023a</strain>
        <tissue evidence="3">Whole specimen</tissue>
    </source>
</reference>
<evidence type="ECO:0000256" key="1">
    <source>
        <dbReference type="SAM" id="MobiDB-lite"/>
    </source>
</evidence>
<feature type="chain" id="PRO_5042998760" evidence="2">
    <location>
        <begin position="22"/>
        <end position="677"/>
    </location>
</feature>